<reference evidence="2 3" key="1">
    <citation type="submission" date="2019-08" db="EMBL/GenBank/DDBJ databases">
        <title>Deep-cultivation of Planctomycetes and their phenomic and genomic characterization uncovers novel biology.</title>
        <authorList>
            <person name="Wiegand S."/>
            <person name="Jogler M."/>
            <person name="Boedeker C."/>
            <person name="Pinto D."/>
            <person name="Vollmers J."/>
            <person name="Rivas-Marin E."/>
            <person name="Kohn T."/>
            <person name="Peeters S.H."/>
            <person name="Heuer A."/>
            <person name="Rast P."/>
            <person name="Oberbeckmann S."/>
            <person name="Bunk B."/>
            <person name="Jeske O."/>
            <person name="Meyerdierks A."/>
            <person name="Storesund J.E."/>
            <person name="Kallscheuer N."/>
            <person name="Luecker S."/>
            <person name="Lage O.M."/>
            <person name="Pohl T."/>
            <person name="Merkel B.J."/>
            <person name="Hornburger P."/>
            <person name="Mueller R.-W."/>
            <person name="Bruemmer F."/>
            <person name="Labrenz M."/>
            <person name="Spormann A.M."/>
            <person name="Op Den Camp H."/>
            <person name="Overmann J."/>
            <person name="Amann R."/>
            <person name="Jetten M.S.M."/>
            <person name="Mascher T."/>
            <person name="Medema M.H."/>
            <person name="Devos D.P."/>
            <person name="Kaster A.-K."/>
            <person name="Ovreas L."/>
            <person name="Rohde M."/>
            <person name="Galperin M.Y."/>
            <person name="Jogler C."/>
        </authorList>
    </citation>
    <scope>NUCLEOTIDE SEQUENCE [LARGE SCALE GENOMIC DNA]</scope>
    <source>
        <strain evidence="2 3">LF1</strain>
    </source>
</reference>
<feature type="region of interest" description="Disordered" evidence="1">
    <location>
        <begin position="59"/>
        <end position="135"/>
    </location>
</feature>
<protein>
    <submittedName>
        <fullName evidence="2">Uncharacterized protein</fullName>
    </submittedName>
</protein>
<dbReference type="AlphaFoldDB" id="A0A5B1C947"/>
<feature type="compositionally biased region" description="Polar residues" evidence="1">
    <location>
        <begin position="98"/>
        <end position="114"/>
    </location>
</feature>
<evidence type="ECO:0000313" key="2">
    <source>
        <dbReference type="EMBL" id="KAA1256792.1"/>
    </source>
</evidence>
<name>A0A5B1C947_9BACT</name>
<comment type="caution">
    <text evidence="2">The sequence shown here is derived from an EMBL/GenBank/DDBJ whole genome shotgun (WGS) entry which is preliminary data.</text>
</comment>
<dbReference type="EMBL" id="VRLW01000024">
    <property type="protein sequence ID" value="KAA1256792.1"/>
    <property type="molecule type" value="Genomic_DNA"/>
</dbReference>
<evidence type="ECO:0000256" key="1">
    <source>
        <dbReference type="SAM" id="MobiDB-lite"/>
    </source>
</evidence>
<accession>A0A5B1C947</accession>
<gene>
    <name evidence="2" type="ORF">LF1_59200</name>
</gene>
<dbReference type="Proteomes" id="UP000322699">
    <property type="component" value="Unassembled WGS sequence"/>
</dbReference>
<sequence length="135" mass="14853">MVSATQCIRHTGVVRALKFRRRLMPRRAVGTSMLSSAGGKAVWGVRWLCPAGREEGINCPRHSRITPSVTGPEEKRIKPNQNARKPGSGARVGYPLATESQHASSRMCARQNQGKARPSVVVSQNLPWEGRKQRA</sequence>
<proteinExistence type="predicted"/>
<organism evidence="2 3">
    <name type="scientific">Rubripirellula obstinata</name>
    <dbReference type="NCBI Taxonomy" id="406547"/>
    <lineage>
        <taxon>Bacteria</taxon>
        <taxon>Pseudomonadati</taxon>
        <taxon>Planctomycetota</taxon>
        <taxon>Planctomycetia</taxon>
        <taxon>Pirellulales</taxon>
        <taxon>Pirellulaceae</taxon>
        <taxon>Rubripirellula</taxon>
    </lineage>
</organism>
<keyword evidence="3" id="KW-1185">Reference proteome</keyword>
<evidence type="ECO:0000313" key="3">
    <source>
        <dbReference type="Proteomes" id="UP000322699"/>
    </source>
</evidence>